<comment type="pathway">
    <text evidence="3">Cofactor biosynthesis; adenosylcobalamin biosynthesis; adenosylcobalamin from cob(II)yrinate a,c-diamide: step 7/7.</text>
</comment>
<comment type="cofactor">
    <cofactor evidence="1">
        <name>Mg(2+)</name>
        <dbReference type="ChEBI" id="CHEBI:18420"/>
    </cofactor>
</comment>
<evidence type="ECO:0000256" key="6">
    <source>
        <dbReference type="ARBA" id="ARBA00015850"/>
    </source>
</evidence>
<dbReference type="PANTHER" id="PTHR34148:SF1">
    <property type="entry name" value="ADENOSYLCOBINAMIDE-GDP RIBAZOLETRANSFERASE"/>
    <property type="match status" value="1"/>
</dbReference>
<dbReference type="EMBL" id="JNSL01000049">
    <property type="protein sequence ID" value="KGA18089.1"/>
    <property type="molecule type" value="Genomic_DNA"/>
</dbReference>
<dbReference type="GO" id="GO:0005886">
    <property type="term" value="C:plasma membrane"/>
    <property type="evidence" value="ECO:0007669"/>
    <property type="project" value="UniProtKB-SubCell"/>
</dbReference>
<evidence type="ECO:0000256" key="12">
    <source>
        <dbReference type="ARBA" id="ARBA00022989"/>
    </source>
</evidence>
<comment type="similarity">
    <text evidence="4">Belongs to the CobS family.</text>
</comment>
<name>A0A094Q7L6_9ZZZZ</name>
<evidence type="ECO:0000256" key="5">
    <source>
        <dbReference type="ARBA" id="ARBA00013200"/>
    </source>
</evidence>
<evidence type="ECO:0000256" key="9">
    <source>
        <dbReference type="ARBA" id="ARBA00022679"/>
    </source>
</evidence>
<proteinExistence type="inferred from homology"/>
<accession>A0A094Q7L6</accession>
<dbReference type="EC" id="2.7.8.26" evidence="5"/>
<protein>
    <recommendedName>
        <fullName evidence="6">Adenosylcobinamide-GDP ribazoletransferase</fullName>
        <ecNumber evidence="5">2.7.8.26</ecNumber>
    </recommendedName>
    <alternativeName>
        <fullName evidence="16">Cobalamin synthase</fullName>
    </alternativeName>
    <alternativeName>
        <fullName evidence="15">Cobalamin-5'-phosphate synthase</fullName>
    </alternativeName>
</protein>
<keyword evidence="9" id="KW-0808">Transferase</keyword>
<dbReference type="HAMAP" id="MF_00719">
    <property type="entry name" value="CobS"/>
    <property type="match status" value="1"/>
</dbReference>
<sequence>MKSAIHDLKVAFAFLTRIPVSHGPVLSMGGVSSWFPIVGAVVGLIASGVWVVGNTVLAPLSASALTIAVIVLITGAFHHDGLADSMDGLVGGWNPEQRREILKDSRHGTYGVMALVLQVAIQVSLLSELSVASGVVALVICQSVGRAAAVWIMKSGVGISEGLGANYVSDVKVRNIVFATLTCFLLMGSLMGPMFVIVAAVVYLVSRLFAQWAIKKIGGIVGDVLGATEQVGESVALLTIVILVHQGVTIPWW</sequence>
<dbReference type="Pfam" id="PF02654">
    <property type="entry name" value="CobS"/>
    <property type="match status" value="1"/>
</dbReference>
<comment type="caution">
    <text evidence="20">The sequence shown here is derived from an EMBL/GenBank/DDBJ whole genome shotgun (WGS) entry which is preliminary data.</text>
</comment>
<keyword evidence="13 19" id="KW-0472">Membrane</keyword>
<feature type="transmembrane region" description="Helical" evidence="19">
    <location>
        <begin position="25"/>
        <end position="50"/>
    </location>
</feature>
<dbReference type="AlphaFoldDB" id="A0A094Q7L6"/>
<evidence type="ECO:0000256" key="19">
    <source>
        <dbReference type="SAM" id="Phobius"/>
    </source>
</evidence>
<keyword evidence="8" id="KW-0169">Cobalamin biosynthesis</keyword>
<dbReference type="InterPro" id="IPR003805">
    <property type="entry name" value="CobS"/>
</dbReference>
<evidence type="ECO:0000313" key="20">
    <source>
        <dbReference type="EMBL" id="KGA18089.1"/>
    </source>
</evidence>
<comment type="catalytic activity">
    <reaction evidence="17">
        <text>alpha-ribazole + adenosylcob(III)inamide-GDP = adenosylcob(III)alamin + GMP + H(+)</text>
        <dbReference type="Rhea" id="RHEA:16049"/>
        <dbReference type="ChEBI" id="CHEBI:10329"/>
        <dbReference type="ChEBI" id="CHEBI:15378"/>
        <dbReference type="ChEBI" id="CHEBI:18408"/>
        <dbReference type="ChEBI" id="CHEBI:58115"/>
        <dbReference type="ChEBI" id="CHEBI:60487"/>
        <dbReference type="EC" id="2.7.8.26"/>
    </reaction>
</comment>
<keyword evidence="12 19" id="KW-1133">Transmembrane helix</keyword>
<dbReference type="UniPathway" id="UPA00148">
    <property type="reaction ID" value="UER00238"/>
</dbReference>
<comment type="function">
    <text evidence="14">Joins adenosylcobinamide-GDP and alpha-ribazole to generate adenosylcobalamin (Ado-cobalamin). Also synthesizes adenosylcobalamin 5'-phosphate from adenosylcobinamide-GDP and alpha-ribazole 5'-phosphate.</text>
</comment>
<keyword evidence="7" id="KW-1003">Cell membrane</keyword>
<evidence type="ECO:0000256" key="18">
    <source>
        <dbReference type="ARBA" id="ARBA00049504"/>
    </source>
</evidence>
<evidence type="ECO:0000256" key="15">
    <source>
        <dbReference type="ARBA" id="ARBA00032605"/>
    </source>
</evidence>
<dbReference type="GO" id="GO:0008818">
    <property type="term" value="F:cobalamin 5'-phosphate synthase activity"/>
    <property type="evidence" value="ECO:0007669"/>
    <property type="project" value="InterPro"/>
</dbReference>
<comment type="subcellular location">
    <subcellularLocation>
        <location evidence="2">Cell membrane</location>
        <topology evidence="2">Multi-pass membrane protein</topology>
    </subcellularLocation>
</comment>
<dbReference type="GO" id="GO:0009236">
    <property type="term" value="P:cobalamin biosynthetic process"/>
    <property type="evidence" value="ECO:0007669"/>
    <property type="project" value="UniProtKB-UniPathway"/>
</dbReference>
<reference evidence="20" key="1">
    <citation type="submission" date="2014-06" db="EMBL/GenBank/DDBJ databases">
        <title>Key roles for freshwater Actinobacteria revealed by deep metagenomic sequencing.</title>
        <authorList>
            <person name="Ghai R."/>
            <person name="Mizuno C.M."/>
            <person name="Picazo A."/>
            <person name="Camacho A."/>
            <person name="Rodriguez-Valera F."/>
        </authorList>
    </citation>
    <scope>NUCLEOTIDE SEQUENCE</scope>
</reference>
<gene>
    <name evidence="20" type="ORF">GM51_9135</name>
</gene>
<evidence type="ECO:0000256" key="17">
    <source>
        <dbReference type="ARBA" id="ARBA00048623"/>
    </source>
</evidence>
<comment type="catalytic activity">
    <reaction evidence="18">
        <text>alpha-ribazole 5'-phosphate + adenosylcob(III)inamide-GDP = adenosylcob(III)alamin 5'-phosphate + GMP + H(+)</text>
        <dbReference type="Rhea" id="RHEA:23560"/>
        <dbReference type="ChEBI" id="CHEBI:15378"/>
        <dbReference type="ChEBI" id="CHEBI:57918"/>
        <dbReference type="ChEBI" id="CHEBI:58115"/>
        <dbReference type="ChEBI" id="CHEBI:60487"/>
        <dbReference type="ChEBI" id="CHEBI:60493"/>
        <dbReference type="EC" id="2.7.8.26"/>
    </reaction>
</comment>
<evidence type="ECO:0000256" key="1">
    <source>
        <dbReference type="ARBA" id="ARBA00001946"/>
    </source>
</evidence>
<dbReference type="PANTHER" id="PTHR34148">
    <property type="entry name" value="ADENOSYLCOBINAMIDE-GDP RIBAZOLETRANSFERASE"/>
    <property type="match status" value="1"/>
</dbReference>
<feature type="transmembrane region" description="Helical" evidence="19">
    <location>
        <begin position="176"/>
        <end position="205"/>
    </location>
</feature>
<keyword evidence="10 19" id="KW-0812">Transmembrane</keyword>
<evidence type="ECO:0000256" key="8">
    <source>
        <dbReference type="ARBA" id="ARBA00022573"/>
    </source>
</evidence>
<evidence type="ECO:0000256" key="14">
    <source>
        <dbReference type="ARBA" id="ARBA00025228"/>
    </source>
</evidence>
<evidence type="ECO:0000256" key="3">
    <source>
        <dbReference type="ARBA" id="ARBA00004663"/>
    </source>
</evidence>
<keyword evidence="11" id="KW-0460">Magnesium</keyword>
<evidence type="ECO:0000256" key="2">
    <source>
        <dbReference type="ARBA" id="ARBA00004651"/>
    </source>
</evidence>
<evidence type="ECO:0000256" key="10">
    <source>
        <dbReference type="ARBA" id="ARBA00022692"/>
    </source>
</evidence>
<dbReference type="GO" id="GO:0051073">
    <property type="term" value="F:adenosylcobinamide-GDP ribazoletransferase activity"/>
    <property type="evidence" value="ECO:0007669"/>
    <property type="project" value="UniProtKB-EC"/>
</dbReference>
<dbReference type="NCBIfam" id="TIGR00317">
    <property type="entry name" value="cobS"/>
    <property type="match status" value="1"/>
</dbReference>
<evidence type="ECO:0000256" key="7">
    <source>
        <dbReference type="ARBA" id="ARBA00022475"/>
    </source>
</evidence>
<evidence type="ECO:0000256" key="4">
    <source>
        <dbReference type="ARBA" id="ARBA00010561"/>
    </source>
</evidence>
<evidence type="ECO:0000256" key="11">
    <source>
        <dbReference type="ARBA" id="ARBA00022842"/>
    </source>
</evidence>
<organism evidence="20">
    <name type="scientific">freshwater metagenome</name>
    <dbReference type="NCBI Taxonomy" id="449393"/>
    <lineage>
        <taxon>unclassified sequences</taxon>
        <taxon>metagenomes</taxon>
        <taxon>ecological metagenomes</taxon>
    </lineage>
</organism>
<evidence type="ECO:0000256" key="13">
    <source>
        <dbReference type="ARBA" id="ARBA00023136"/>
    </source>
</evidence>
<evidence type="ECO:0000256" key="16">
    <source>
        <dbReference type="ARBA" id="ARBA00032853"/>
    </source>
</evidence>
<feature type="transmembrane region" description="Helical" evidence="19">
    <location>
        <begin position="56"/>
        <end position="77"/>
    </location>
</feature>